<keyword evidence="2" id="KW-1185">Reference proteome</keyword>
<accession>A0A0D6LV98</accession>
<dbReference type="SUPFAM" id="SSF55797">
    <property type="entry name" value="PR-1-like"/>
    <property type="match status" value="1"/>
</dbReference>
<evidence type="ECO:0000313" key="2">
    <source>
        <dbReference type="Proteomes" id="UP000054495"/>
    </source>
</evidence>
<sequence length="112" mass="12555">MSASKNSTQLHGDYVFYQSMNKHHLRQQAPLRQQRQQQFPRNQNSLQMGWALSNKLGCSIVKCTTENRYVGVCRYSPRGNTVNSTIYQVGNPCSLNPGNGATTCNTAEGLWS</sequence>
<organism evidence="1 2">
    <name type="scientific">Ancylostoma ceylanicum</name>
    <dbReference type="NCBI Taxonomy" id="53326"/>
    <lineage>
        <taxon>Eukaryota</taxon>
        <taxon>Metazoa</taxon>
        <taxon>Ecdysozoa</taxon>
        <taxon>Nematoda</taxon>
        <taxon>Chromadorea</taxon>
        <taxon>Rhabditida</taxon>
        <taxon>Rhabditina</taxon>
        <taxon>Rhabditomorpha</taxon>
        <taxon>Strongyloidea</taxon>
        <taxon>Ancylostomatidae</taxon>
        <taxon>Ancylostomatinae</taxon>
        <taxon>Ancylostoma</taxon>
    </lineage>
</organism>
<protein>
    <recommendedName>
        <fullName evidence="3">SCP domain-containing protein</fullName>
    </recommendedName>
</protein>
<name>A0A0D6LV98_9BILA</name>
<proteinExistence type="predicted"/>
<dbReference type="InterPro" id="IPR035940">
    <property type="entry name" value="CAP_sf"/>
</dbReference>
<evidence type="ECO:0000313" key="1">
    <source>
        <dbReference type="EMBL" id="EPB74001.1"/>
    </source>
</evidence>
<dbReference type="Proteomes" id="UP000054495">
    <property type="component" value="Unassembled WGS sequence"/>
</dbReference>
<evidence type="ECO:0008006" key="3">
    <source>
        <dbReference type="Google" id="ProtNLM"/>
    </source>
</evidence>
<dbReference type="EMBL" id="KE124960">
    <property type="protein sequence ID" value="EPB74001.1"/>
    <property type="molecule type" value="Genomic_DNA"/>
</dbReference>
<dbReference type="Gene3D" id="3.40.33.10">
    <property type="entry name" value="CAP"/>
    <property type="match status" value="1"/>
</dbReference>
<gene>
    <name evidence="1" type="ORF">ANCCEY_06887</name>
</gene>
<reference evidence="1 2" key="1">
    <citation type="submission" date="2013-05" db="EMBL/GenBank/DDBJ databases">
        <title>Draft genome of the parasitic nematode Anyclostoma ceylanicum.</title>
        <authorList>
            <person name="Mitreva M."/>
        </authorList>
    </citation>
    <scope>NUCLEOTIDE SEQUENCE [LARGE SCALE GENOMIC DNA]</scope>
</reference>
<dbReference type="AlphaFoldDB" id="A0A0D6LV98"/>